<dbReference type="Proteomes" id="UP000813463">
    <property type="component" value="Chromosome 3"/>
</dbReference>
<dbReference type="GeneID" id="130469735"/>
<sequence length="290" mass="33487">MRAPKEPKIKPPNIDAYDGTTNPDMHLLAYMHHMGSAKWFERLPAGTISSFSELELLFSTRFMAHKEEKKTSMHLSRIQQGKDELLRSYVKRFNLEAGQIPDFPDRVAFDNFIREFKKGSFNFDLVKKSVRTMVEVLDEAEAFILATKICSVQKEPRGSDTAEPAEKKEKFEKKSRPNGTWAIAKEPDRVSATAGQKRPRTYDQERFEYNTDLYTILMDVGSKFEIDRPFPMKSPPESRDPTLYCHFHNDIGHDTKECKSLKRALDGLAAKGFLKNYTSKKYWRFGKAVL</sequence>
<dbReference type="RefSeq" id="XP_056695166.1">
    <property type="nucleotide sequence ID" value="XM_056839188.1"/>
</dbReference>
<gene>
    <name evidence="4" type="primary">LOC130469735</name>
</gene>
<accession>A0ABM3RHU3</accession>
<feature type="region of interest" description="Disordered" evidence="1">
    <location>
        <begin position="155"/>
        <end position="179"/>
    </location>
</feature>
<feature type="domain" description="Retrotransposon gag" evidence="2">
    <location>
        <begin position="37"/>
        <end position="114"/>
    </location>
</feature>
<dbReference type="PANTHER" id="PTHR33223:SF10">
    <property type="entry name" value="AMINOTRANSFERASE-LIKE PLANT MOBILE DOMAIN-CONTAINING PROTEIN"/>
    <property type="match status" value="1"/>
</dbReference>
<dbReference type="PANTHER" id="PTHR33223">
    <property type="entry name" value="CCHC-TYPE DOMAIN-CONTAINING PROTEIN"/>
    <property type="match status" value="1"/>
</dbReference>
<dbReference type="InterPro" id="IPR005162">
    <property type="entry name" value="Retrotrans_gag_dom"/>
</dbReference>
<evidence type="ECO:0000313" key="3">
    <source>
        <dbReference type="Proteomes" id="UP000813463"/>
    </source>
</evidence>
<organism evidence="3 4">
    <name type="scientific">Spinacia oleracea</name>
    <name type="common">Spinach</name>
    <dbReference type="NCBI Taxonomy" id="3562"/>
    <lineage>
        <taxon>Eukaryota</taxon>
        <taxon>Viridiplantae</taxon>
        <taxon>Streptophyta</taxon>
        <taxon>Embryophyta</taxon>
        <taxon>Tracheophyta</taxon>
        <taxon>Spermatophyta</taxon>
        <taxon>Magnoliopsida</taxon>
        <taxon>eudicotyledons</taxon>
        <taxon>Gunneridae</taxon>
        <taxon>Pentapetalae</taxon>
        <taxon>Caryophyllales</taxon>
        <taxon>Chenopodiaceae</taxon>
        <taxon>Chenopodioideae</taxon>
        <taxon>Anserineae</taxon>
        <taxon>Spinacia</taxon>
    </lineage>
</organism>
<evidence type="ECO:0000259" key="2">
    <source>
        <dbReference type="Pfam" id="PF03732"/>
    </source>
</evidence>
<protein>
    <recommendedName>
        <fullName evidence="2">Retrotransposon gag domain-containing protein</fullName>
    </recommendedName>
</protein>
<proteinExistence type="predicted"/>
<name>A0ABM3RHU3_SPIOL</name>
<reference evidence="3" key="1">
    <citation type="journal article" date="2021" name="Nat. Commun.">
        <title>Genomic analyses provide insights into spinach domestication and the genetic basis of agronomic traits.</title>
        <authorList>
            <person name="Cai X."/>
            <person name="Sun X."/>
            <person name="Xu C."/>
            <person name="Sun H."/>
            <person name="Wang X."/>
            <person name="Ge C."/>
            <person name="Zhang Z."/>
            <person name="Wang Q."/>
            <person name="Fei Z."/>
            <person name="Jiao C."/>
            <person name="Wang Q."/>
        </authorList>
    </citation>
    <scope>NUCLEOTIDE SEQUENCE [LARGE SCALE GENOMIC DNA]</scope>
    <source>
        <strain evidence="3">cv. Varoflay</strain>
    </source>
</reference>
<dbReference type="Pfam" id="PF03732">
    <property type="entry name" value="Retrotrans_gag"/>
    <property type="match status" value="1"/>
</dbReference>
<evidence type="ECO:0000256" key="1">
    <source>
        <dbReference type="SAM" id="MobiDB-lite"/>
    </source>
</evidence>
<keyword evidence="3" id="KW-1185">Reference proteome</keyword>
<feature type="compositionally biased region" description="Basic and acidic residues" evidence="1">
    <location>
        <begin position="155"/>
        <end position="175"/>
    </location>
</feature>
<reference evidence="4" key="2">
    <citation type="submission" date="2025-08" db="UniProtKB">
        <authorList>
            <consortium name="RefSeq"/>
        </authorList>
    </citation>
    <scope>IDENTIFICATION</scope>
    <source>
        <tissue evidence="4">Leaf</tissue>
    </source>
</reference>
<evidence type="ECO:0000313" key="4">
    <source>
        <dbReference type="RefSeq" id="XP_056695166.1"/>
    </source>
</evidence>